<organism evidence="4 5">
    <name type="scientific">Oscillibacter hominis</name>
    <dbReference type="NCBI Taxonomy" id="2763056"/>
    <lineage>
        <taxon>Bacteria</taxon>
        <taxon>Bacillati</taxon>
        <taxon>Bacillota</taxon>
        <taxon>Clostridia</taxon>
        <taxon>Eubacteriales</taxon>
        <taxon>Oscillospiraceae</taxon>
        <taxon>Oscillibacter</taxon>
    </lineage>
</organism>
<proteinExistence type="predicted"/>
<keyword evidence="2" id="KW-0560">Oxidoreductase</keyword>
<dbReference type="PRINTS" id="PR00469">
    <property type="entry name" value="PNDRDTASEII"/>
</dbReference>
<feature type="domain" description="FAD/NAD(P)-binding" evidence="3">
    <location>
        <begin position="3"/>
        <end position="147"/>
    </location>
</feature>
<dbReference type="KEGG" id="ohi:H8790_00270"/>
<evidence type="ECO:0000256" key="1">
    <source>
        <dbReference type="ARBA" id="ARBA00022630"/>
    </source>
</evidence>
<reference evidence="4 5" key="1">
    <citation type="submission" date="2020-08" db="EMBL/GenBank/DDBJ databases">
        <authorList>
            <person name="Liu C."/>
            <person name="Sun Q."/>
        </authorList>
    </citation>
    <scope>NUCLEOTIDE SEQUENCE [LARGE SCALE GENOMIC DNA]</scope>
    <source>
        <strain evidence="4 5">NSJ-62</strain>
    </source>
</reference>
<gene>
    <name evidence="4" type="ORF">H8790_00270</name>
</gene>
<dbReference type="Proteomes" id="UP000515960">
    <property type="component" value="Chromosome"/>
</dbReference>
<protein>
    <submittedName>
        <fullName evidence="4">FAD-dependent oxidoreductase</fullName>
    </submittedName>
</protein>
<evidence type="ECO:0000259" key="3">
    <source>
        <dbReference type="Pfam" id="PF07992"/>
    </source>
</evidence>
<accession>A0A7G9B4Q0</accession>
<dbReference type="AlphaFoldDB" id="A0A7G9B4Q0"/>
<dbReference type="Gene3D" id="3.50.50.60">
    <property type="entry name" value="FAD/NAD(P)-binding domain"/>
    <property type="match status" value="4"/>
</dbReference>
<evidence type="ECO:0000313" key="4">
    <source>
        <dbReference type="EMBL" id="QNL44531.1"/>
    </source>
</evidence>
<evidence type="ECO:0000313" key="5">
    <source>
        <dbReference type="Proteomes" id="UP000515960"/>
    </source>
</evidence>
<evidence type="ECO:0000256" key="2">
    <source>
        <dbReference type="ARBA" id="ARBA00023002"/>
    </source>
</evidence>
<dbReference type="Pfam" id="PF07992">
    <property type="entry name" value="Pyr_redox_2"/>
    <property type="match status" value="2"/>
</dbReference>
<keyword evidence="5" id="KW-1185">Reference proteome</keyword>
<dbReference type="InterPro" id="IPR036188">
    <property type="entry name" value="FAD/NAD-bd_sf"/>
</dbReference>
<dbReference type="RefSeq" id="WP_187333132.1">
    <property type="nucleotide sequence ID" value="NZ_CP060490.1"/>
</dbReference>
<dbReference type="GO" id="GO:0016491">
    <property type="term" value="F:oxidoreductase activity"/>
    <property type="evidence" value="ECO:0007669"/>
    <property type="project" value="UniProtKB-KW"/>
</dbReference>
<sequence length="277" mass="29266">MFYEVAVIGAGPAGLSAAVNARLRGKSVAVVGNNPEENPLWKAPKVDNYLGMPEKTGRELLEEFTVHAERSGTQLIRGKVLNVGTDTERWYLGVGTDVLEAGAVVLAAGVARGRKFEGEERFVGAGVSYCATCDGMLYRGKRAAVLGFTADAEQEAEHLRSIGVDTLFFPRPRQCELQGEHKVESIRVDGAEYAVDGVFILRPTVAPADLIPGLETAGGFVTVNQAMATNLPGLFAAGDCTGLPLQLARAVGQGLVAGQSAAAYWDKIAKSQASESK</sequence>
<dbReference type="SUPFAM" id="SSF51905">
    <property type="entry name" value="FAD/NAD(P)-binding domain"/>
    <property type="match status" value="1"/>
</dbReference>
<dbReference type="InterPro" id="IPR023753">
    <property type="entry name" value="FAD/NAD-binding_dom"/>
</dbReference>
<dbReference type="PRINTS" id="PR00368">
    <property type="entry name" value="FADPNR"/>
</dbReference>
<dbReference type="InterPro" id="IPR050097">
    <property type="entry name" value="Ferredoxin-NADP_redctase_2"/>
</dbReference>
<dbReference type="PANTHER" id="PTHR48105">
    <property type="entry name" value="THIOREDOXIN REDUCTASE 1-RELATED-RELATED"/>
    <property type="match status" value="1"/>
</dbReference>
<keyword evidence="1" id="KW-0285">Flavoprotein</keyword>
<feature type="domain" description="FAD/NAD(P)-binding" evidence="3">
    <location>
        <begin position="155"/>
        <end position="254"/>
    </location>
</feature>
<name>A0A7G9B4Q0_9FIRM</name>
<dbReference type="EMBL" id="CP060490">
    <property type="protein sequence ID" value="QNL44531.1"/>
    <property type="molecule type" value="Genomic_DNA"/>
</dbReference>